<dbReference type="AlphaFoldDB" id="D7TL38"/>
<keyword evidence="3" id="KW-0805">Transcription regulation</keyword>
<dbReference type="SMART" id="SM00717">
    <property type="entry name" value="SANT"/>
    <property type="match status" value="2"/>
</dbReference>
<dbReference type="InParanoid" id="D7TL38"/>
<evidence type="ECO:0000259" key="8">
    <source>
        <dbReference type="PROSITE" id="PS50090"/>
    </source>
</evidence>
<proteinExistence type="predicted"/>
<reference evidence="11" key="1">
    <citation type="journal article" date="2007" name="Nature">
        <title>The grapevine genome sequence suggests ancestral hexaploidization in major angiosperm phyla.</title>
        <authorList>
            <consortium name="The French-Italian Public Consortium for Grapevine Genome Characterization."/>
            <person name="Jaillon O."/>
            <person name="Aury J.-M."/>
            <person name="Noel B."/>
            <person name="Policriti A."/>
            <person name="Clepet C."/>
            <person name="Casagrande A."/>
            <person name="Choisne N."/>
            <person name="Aubourg S."/>
            <person name="Vitulo N."/>
            <person name="Jubin C."/>
            <person name="Vezzi A."/>
            <person name="Legeai F."/>
            <person name="Hugueney P."/>
            <person name="Dasilva C."/>
            <person name="Horner D."/>
            <person name="Mica E."/>
            <person name="Jublot D."/>
            <person name="Poulain J."/>
            <person name="Bruyere C."/>
            <person name="Billault A."/>
            <person name="Segurens B."/>
            <person name="Gouyvenoux M."/>
            <person name="Ugarte E."/>
            <person name="Cattonaro F."/>
            <person name="Anthouard V."/>
            <person name="Vico V."/>
            <person name="Del Fabbro C."/>
            <person name="Alaux M."/>
            <person name="Di Gaspero G."/>
            <person name="Dumas V."/>
            <person name="Felice N."/>
            <person name="Paillard S."/>
            <person name="Juman I."/>
            <person name="Moroldo M."/>
            <person name="Scalabrin S."/>
            <person name="Canaguier A."/>
            <person name="Le Clainche I."/>
            <person name="Malacrida G."/>
            <person name="Durand E."/>
            <person name="Pesole G."/>
            <person name="Laucou V."/>
            <person name="Chatelet P."/>
            <person name="Merdinoglu D."/>
            <person name="Delledonne M."/>
            <person name="Pezzotti M."/>
            <person name="Lecharny A."/>
            <person name="Scarpelli C."/>
            <person name="Artiguenave F."/>
            <person name="Pe M.E."/>
            <person name="Valle G."/>
            <person name="Morgante M."/>
            <person name="Caboche M."/>
            <person name="Adam-Blondon A.-F."/>
            <person name="Weissenbach J."/>
            <person name="Quetier F."/>
            <person name="Wincker P."/>
        </authorList>
    </citation>
    <scope>NUCLEOTIDE SEQUENCE [LARGE SCALE GENOMIC DNA]</scope>
    <source>
        <strain evidence="11">cv. Pinot noir / PN40024</strain>
    </source>
</reference>
<name>D7TL38_VITVI</name>
<evidence type="ECO:0000256" key="2">
    <source>
        <dbReference type="ARBA" id="ARBA00022737"/>
    </source>
</evidence>
<dbReference type="InterPro" id="IPR050560">
    <property type="entry name" value="MYB_TF"/>
</dbReference>
<dbReference type="Pfam" id="PF00249">
    <property type="entry name" value="Myb_DNA-binding"/>
    <property type="match status" value="2"/>
</dbReference>
<dbReference type="GO" id="GO:0005634">
    <property type="term" value="C:nucleus"/>
    <property type="evidence" value="ECO:0000318"/>
    <property type="project" value="GO_Central"/>
</dbReference>
<evidence type="ECO:0000259" key="9">
    <source>
        <dbReference type="PROSITE" id="PS51294"/>
    </source>
</evidence>
<evidence type="ECO:0000256" key="5">
    <source>
        <dbReference type="ARBA" id="ARBA00023163"/>
    </source>
</evidence>
<dbReference type="InterPro" id="IPR001005">
    <property type="entry name" value="SANT/Myb"/>
</dbReference>
<keyword evidence="4" id="KW-0238">DNA-binding</keyword>
<dbReference type="HOGENOM" id="CLU_028567_18_1_1"/>
<dbReference type="CDD" id="cd00167">
    <property type="entry name" value="SANT"/>
    <property type="match status" value="2"/>
</dbReference>
<dbReference type="OrthoDB" id="2143914at2759"/>
<accession>D7TL38</accession>
<protein>
    <recommendedName>
        <fullName evidence="12">Transcription factor CSA</fullName>
    </recommendedName>
</protein>
<feature type="domain" description="HTH myb-type" evidence="9">
    <location>
        <begin position="194"/>
        <end position="244"/>
    </location>
</feature>
<feature type="region of interest" description="Disordered" evidence="7">
    <location>
        <begin position="83"/>
        <end position="138"/>
    </location>
</feature>
<keyword evidence="5" id="KW-0804">Transcription</keyword>
<feature type="domain" description="HTH myb-type" evidence="9">
    <location>
        <begin position="138"/>
        <end position="193"/>
    </location>
</feature>
<evidence type="ECO:0000256" key="7">
    <source>
        <dbReference type="SAM" id="MobiDB-lite"/>
    </source>
</evidence>
<sequence>MYIFFFLFCQIVLVALWYKWFPLIFLHFLSSSSFLGSSEFVVTMSLVENPSGGGGNSDVMLSLSSGYSEENEFMGSDKGGEILTPHPLEGEENDRSVEGSDGCFGDEKMEEVNGFGPGEEEEGEDSEQNSGEVKSGQNKVCVRGHWRPHEDAKLREAVAQHGPQNWNLIAEKLVGRSGKSCRLRWFNQLDPRINRRAFSGEEEDRLLAAHRLYGNKWAMIARAFPGRTDNAVKNHWHVIMARRHRAQSSIYRRRKPSFSSSASSPFSQTLLPRGLDMIMTHPNSSQTIPMGLSIINHPSYSPSYSSHLITHQPIPRGLDVVTHQNNAGSESTITSTIDESASSGTDLSLKAYSNRADLPGIFTNYTPAMQQQLHLIGLDLQMGLPGVYEKPNGLYRAGNSDSNSEASATSAANTRNNHYLHGENENGNGNKDYNTPFIDFLGVGAT</sequence>
<dbReference type="InterPro" id="IPR017930">
    <property type="entry name" value="Myb_dom"/>
</dbReference>
<evidence type="ECO:0000256" key="6">
    <source>
        <dbReference type="ARBA" id="ARBA00023242"/>
    </source>
</evidence>
<gene>
    <name evidence="10" type="ordered locus">VIT_08s0056g01190</name>
</gene>
<dbReference type="InterPro" id="IPR009057">
    <property type="entry name" value="Homeodomain-like_sf"/>
</dbReference>
<evidence type="ECO:0000256" key="1">
    <source>
        <dbReference type="ARBA" id="ARBA00004123"/>
    </source>
</evidence>
<dbReference type="GO" id="GO:0000981">
    <property type="term" value="F:DNA-binding transcription factor activity, RNA polymerase II-specific"/>
    <property type="evidence" value="ECO:0000318"/>
    <property type="project" value="GO_Central"/>
</dbReference>
<feature type="domain" description="Myb-like" evidence="8">
    <location>
        <begin position="143"/>
        <end position="189"/>
    </location>
</feature>
<dbReference type="eggNOG" id="KOG0048">
    <property type="taxonomic scope" value="Eukaryota"/>
</dbReference>
<dbReference type="PaxDb" id="29760-VIT_08s0056g01190.t01"/>
<evidence type="ECO:0008006" key="12">
    <source>
        <dbReference type="Google" id="ProtNLM"/>
    </source>
</evidence>
<keyword evidence="11" id="KW-1185">Reference proteome</keyword>
<organism evidence="10 11">
    <name type="scientific">Vitis vinifera</name>
    <name type="common">Grape</name>
    <dbReference type="NCBI Taxonomy" id="29760"/>
    <lineage>
        <taxon>Eukaryota</taxon>
        <taxon>Viridiplantae</taxon>
        <taxon>Streptophyta</taxon>
        <taxon>Embryophyta</taxon>
        <taxon>Tracheophyta</taxon>
        <taxon>Spermatophyta</taxon>
        <taxon>Magnoliopsida</taxon>
        <taxon>eudicotyledons</taxon>
        <taxon>Gunneridae</taxon>
        <taxon>Pentapetalae</taxon>
        <taxon>rosids</taxon>
        <taxon>Vitales</taxon>
        <taxon>Vitaceae</taxon>
        <taxon>Viteae</taxon>
        <taxon>Vitis</taxon>
    </lineage>
</organism>
<evidence type="ECO:0000256" key="3">
    <source>
        <dbReference type="ARBA" id="ARBA00023015"/>
    </source>
</evidence>
<dbReference type="GO" id="GO:0006355">
    <property type="term" value="P:regulation of DNA-templated transcription"/>
    <property type="evidence" value="ECO:0000318"/>
    <property type="project" value="GO_Central"/>
</dbReference>
<dbReference type="PANTHER" id="PTHR45614">
    <property type="entry name" value="MYB PROTEIN-RELATED"/>
    <property type="match status" value="1"/>
</dbReference>
<dbReference type="FunFam" id="1.10.10.60:FF:000060">
    <property type="entry name" value="MYB transcription factor"/>
    <property type="match status" value="1"/>
</dbReference>
<dbReference type="OMA" id="SKWAMIA"/>
<dbReference type="PROSITE" id="PS50090">
    <property type="entry name" value="MYB_LIKE"/>
    <property type="match status" value="2"/>
</dbReference>
<dbReference type="GO" id="GO:0000978">
    <property type="term" value="F:RNA polymerase II cis-regulatory region sequence-specific DNA binding"/>
    <property type="evidence" value="ECO:0000318"/>
    <property type="project" value="GO_Central"/>
</dbReference>
<dbReference type="Gene3D" id="1.10.10.60">
    <property type="entry name" value="Homeodomain-like"/>
    <property type="match status" value="2"/>
</dbReference>
<evidence type="ECO:0000256" key="4">
    <source>
        <dbReference type="ARBA" id="ARBA00023125"/>
    </source>
</evidence>
<feature type="domain" description="Myb-like" evidence="8">
    <location>
        <begin position="190"/>
        <end position="240"/>
    </location>
</feature>
<keyword evidence="6" id="KW-0539">Nucleus</keyword>
<dbReference type="Proteomes" id="UP000009183">
    <property type="component" value="Chromosome 8"/>
</dbReference>
<dbReference type="PANTHER" id="PTHR45614:SF259">
    <property type="entry name" value="MYB DOMAIN PROTEIN 89-RELATED"/>
    <property type="match status" value="1"/>
</dbReference>
<dbReference type="SUPFAM" id="SSF46689">
    <property type="entry name" value="Homeodomain-like"/>
    <property type="match status" value="1"/>
</dbReference>
<evidence type="ECO:0000313" key="11">
    <source>
        <dbReference type="Proteomes" id="UP000009183"/>
    </source>
</evidence>
<keyword evidence="2" id="KW-0677">Repeat</keyword>
<dbReference type="SMR" id="D7TL38"/>
<evidence type="ECO:0000313" key="10">
    <source>
        <dbReference type="EMBL" id="CBI31210.3"/>
    </source>
</evidence>
<dbReference type="PROSITE" id="PS51294">
    <property type="entry name" value="HTH_MYB"/>
    <property type="match status" value="2"/>
</dbReference>
<feature type="compositionally biased region" description="Acidic residues" evidence="7">
    <location>
        <begin position="118"/>
        <end position="127"/>
    </location>
</feature>
<comment type="subcellular location">
    <subcellularLocation>
        <location evidence="1">Nucleus</location>
    </subcellularLocation>
</comment>
<dbReference type="EMBL" id="FN595995">
    <property type="protein sequence ID" value="CBI31210.3"/>
    <property type="molecule type" value="Genomic_DNA"/>
</dbReference>